<dbReference type="InterPro" id="IPR010308">
    <property type="entry name" value="TRP_C"/>
</dbReference>
<keyword evidence="2" id="KW-0812">Transmembrane</keyword>
<feature type="transmembrane region" description="Helical" evidence="2">
    <location>
        <begin position="310"/>
        <end position="335"/>
    </location>
</feature>
<evidence type="ECO:0000313" key="5">
    <source>
        <dbReference type="Proteomes" id="UP000014254"/>
    </source>
</evidence>
<dbReference type="STRING" id="1220926.S2IUV5"/>
<dbReference type="AlphaFoldDB" id="S2IUV5"/>
<feature type="transmembrane region" description="Helical" evidence="2">
    <location>
        <begin position="142"/>
        <end position="166"/>
    </location>
</feature>
<dbReference type="VEuPathDB" id="FungiDB:HMPREF1544_11895"/>
<accession>S2IUV5</accession>
<evidence type="ECO:0000256" key="2">
    <source>
        <dbReference type="SAM" id="Phobius"/>
    </source>
</evidence>
<dbReference type="InterPro" id="IPR040241">
    <property type="entry name" value="TRP_Flc/Pkd2-like"/>
</dbReference>
<gene>
    <name evidence="4" type="ORF">HMPREF1544_11895</name>
</gene>
<feature type="transmembrane region" description="Helical" evidence="2">
    <location>
        <begin position="382"/>
        <end position="404"/>
    </location>
</feature>
<organism evidence="4 5">
    <name type="scientific">Mucor circinelloides f. circinelloides (strain 1006PhL)</name>
    <name type="common">Mucormycosis agent</name>
    <name type="synonym">Calyptromyces circinelloides</name>
    <dbReference type="NCBI Taxonomy" id="1220926"/>
    <lineage>
        <taxon>Eukaryota</taxon>
        <taxon>Fungi</taxon>
        <taxon>Fungi incertae sedis</taxon>
        <taxon>Mucoromycota</taxon>
        <taxon>Mucoromycotina</taxon>
        <taxon>Mucoromycetes</taxon>
        <taxon>Mucorales</taxon>
        <taxon>Mucorineae</taxon>
        <taxon>Mucoraceae</taxon>
        <taxon>Mucor</taxon>
    </lineage>
</organism>
<feature type="transmembrane region" description="Helical" evidence="2">
    <location>
        <begin position="464"/>
        <end position="483"/>
    </location>
</feature>
<feature type="region of interest" description="Disordered" evidence="1">
    <location>
        <begin position="763"/>
        <end position="818"/>
    </location>
</feature>
<sequence length="818" mass="91550">MWFPSTNFTYCYQGEFNVSAVTRYFNVKTSSYHLNFTSTSNTIVNNLNQQGSTSAASMFELRFGFQTFQAPAQQFCPDTSTGCPIQPNRNFSIQRSFNLSDVPLYPLADITAQYSAIDADSKHLVCIRLAPVGYQHPVWQKIFTFLPIGFTVAAAILSLIASFTIFHEGGEHDMFLLSSNYAMLPGVLRLKTPGFFDLVFYAQFIVIAGQFNIDYPRFHALFTSNFSWSFLLFESKWLDDIIHGIFQSSSSSIQDIASIPRYSIYKRQLANAATNGTTHDFNSGVDVAGTGMLDFATASGIDINALFFTFLVYTLIIVGSCALLCFITWAVLYMFGRMQKRERFIVMSQKMWDFSVGILVRIVSLLYLPILTISFYQLMIPSYWYITLSAAVFLVAPFLLYGFISIKLLQIRPASFIYTELKLLLRFGSLYNQFTDDTFHFFLAIIVYKSLMAAMIGLFQTSGLAQLILVIVAEMALTLGMYLKWPYADSQVNAFHVVFGCIKTVVLLLNICYLPSVHASTMSKQYVGYIQMAIHCLAFFIFLLFLIKNLIIIATGLGDDELDETGRPPARMVMWRKRKRSNRPPISSSRLGSSSADLMTMSSRSRSQSASFYMNGDSSNQLRSSNRLTMNSQTLDMLANYYNTSSSNNTSAMNVAVLKPDEIKRQSNPILASASTPPAIAADDSVLAHPAAIRDYHNRSRAGSSASNTITVAIPPPVINTYRAQTHINTSEDDYSHRVTHYRIDDDIVPSSEPLMASINEALQRQSQPSTLTQDRPPPPPLPKHQIKPLPKNDSNISSIYSPPHQASPTSLAIQDEI</sequence>
<dbReference type="OMA" id="QWSMGIV"/>
<feature type="transmembrane region" description="Helical" evidence="2">
    <location>
        <begin position="356"/>
        <end position="376"/>
    </location>
</feature>
<dbReference type="InParanoid" id="S2IUV5"/>
<dbReference type="PANTHER" id="PTHR31145">
    <property type="entry name" value="INTEGRAL MEMBRANE PROTEIN (AFU_ORTHOLOGUE AFUA_7G01610)"/>
    <property type="match status" value="1"/>
</dbReference>
<name>S2IUV5_MUCC1</name>
<protein>
    <recommendedName>
        <fullName evidence="3">TRP C-terminal domain-containing protein</fullName>
    </recommendedName>
</protein>
<dbReference type="OrthoDB" id="2115177at2759"/>
<feature type="transmembrane region" description="Helical" evidence="2">
    <location>
        <begin position="526"/>
        <end position="547"/>
    </location>
</feature>
<feature type="transmembrane region" description="Helical" evidence="2">
    <location>
        <begin position="495"/>
        <end position="514"/>
    </location>
</feature>
<feature type="compositionally biased region" description="Polar residues" evidence="1">
    <location>
        <begin position="763"/>
        <end position="774"/>
    </location>
</feature>
<keyword evidence="2" id="KW-1133">Transmembrane helix</keyword>
<dbReference type="GO" id="GO:0016020">
    <property type="term" value="C:membrane"/>
    <property type="evidence" value="ECO:0007669"/>
    <property type="project" value="TreeGrafter"/>
</dbReference>
<feature type="compositionally biased region" description="Polar residues" evidence="1">
    <location>
        <begin position="793"/>
        <end position="818"/>
    </location>
</feature>
<dbReference type="PANTHER" id="PTHR31145:SF6">
    <property type="entry name" value="INTEGRAL MEMBRANE PROTEIN (AFU_ORTHOLOGUE AFUA_7G01610)"/>
    <property type="match status" value="1"/>
</dbReference>
<dbReference type="Proteomes" id="UP000014254">
    <property type="component" value="Unassembled WGS sequence"/>
</dbReference>
<dbReference type="EMBL" id="KE124178">
    <property type="protein sequence ID" value="EPB81406.1"/>
    <property type="molecule type" value="Genomic_DNA"/>
</dbReference>
<proteinExistence type="predicted"/>
<dbReference type="Pfam" id="PF06011">
    <property type="entry name" value="TRP"/>
    <property type="match status" value="1"/>
</dbReference>
<keyword evidence="2" id="KW-0472">Membrane</keyword>
<evidence type="ECO:0000313" key="4">
    <source>
        <dbReference type="EMBL" id="EPB81406.1"/>
    </source>
</evidence>
<dbReference type="Gene3D" id="2.60.40.770">
    <property type="match status" value="1"/>
</dbReference>
<evidence type="ECO:0000259" key="3">
    <source>
        <dbReference type="Pfam" id="PF06011"/>
    </source>
</evidence>
<keyword evidence="5" id="KW-1185">Reference proteome</keyword>
<dbReference type="eggNOG" id="ENOG502R2RV">
    <property type="taxonomic scope" value="Eukaryota"/>
</dbReference>
<dbReference type="GO" id="GO:0055085">
    <property type="term" value="P:transmembrane transport"/>
    <property type="evidence" value="ECO:0007669"/>
    <property type="project" value="TreeGrafter"/>
</dbReference>
<feature type="region of interest" description="Disordered" evidence="1">
    <location>
        <begin position="576"/>
        <end position="598"/>
    </location>
</feature>
<reference evidence="5" key="1">
    <citation type="submission" date="2013-05" db="EMBL/GenBank/DDBJ databases">
        <title>The Genome sequence of Mucor circinelloides f. circinelloides 1006PhL.</title>
        <authorList>
            <consortium name="The Broad Institute Genomics Platform"/>
            <person name="Cuomo C."/>
            <person name="Earl A."/>
            <person name="Findley K."/>
            <person name="Lee S.C."/>
            <person name="Walker B."/>
            <person name="Young S."/>
            <person name="Zeng Q."/>
            <person name="Gargeya S."/>
            <person name="Fitzgerald M."/>
            <person name="Haas B."/>
            <person name="Abouelleil A."/>
            <person name="Allen A.W."/>
            <person name="Alvarado L."/>
            <person name="Arachchi H.M."/>
            <person name="Berlin A.M."/>
            <person name="Chapman S.B."/>
            <person name="Gainer-Dewar J."/>
            <person name="Goldberg J."/>
            <person name="Griggs A."/>
            <person name="Gujja S."/>
            <person name="Hansen M."/>
            <person name="Howarth C."/>
            <person name="Imamovic A."/>
            <person name="Ireland A."/>
            <person name="Larimer J."/>
            <person name="McCowan C."/>
            <person name="Murphy C."/>
            <person name="Pearson M."/>
            <person name="Poon T.W."/>
            <person name="Priest M."/>
            <person name="Roberts A."/>
            <person name="Saif S."/>
            <person name="Shea T."/>
            <person name="Sisk P."/>
            <person name="Sykes S."/>
            <person name="Wortman J."/>
            <person name="Nusbaum C."/>
            <person name="Birren B."/>
        </authorList>
    </citation>
    <scope>NUCLEOTIDE SEQUENCE [LARGE SCALE GENOMIC DNA]</scope>
    <source>
        <strain evidence="5">1006PhL</strain>
    </source>
</reference>
<evidence type="ECO:0000256" key="1">
    <source>
        <dbReference type="SAM" id="MobiDB-lite"/>
    </source>
</evidence>
<feature type="transmembrane region" description="Helical" evidence="2">
    <location>
        <begin position="440"/>
        <end position="459"/>
    </location>
</feature>
<feature type="domain" description="TRP C-terminal" evidence="3">
    <location>
        <begin position="193"/>
        <end position="554"/>
    </location>
</feature>